<evidence type="ECO:0008006" key="5">
    <source>
        <dbReference type="Google" id="ProtNLM"/>
    </source>
</evidence>
<feature type="compositionally biased region" description="Polar residues" evidence="2">
    <location>
        <begin position="100"/>
        <end position="110"/>
    </location>
</feature>
<feature type="coiled-coil region" evidence="1">
    <location>
        <begin position="403"/>
        <end position="430"/>
    </location>
</feature>
<evidence type="ECO:0000313" key="3">
    <source>
        <dbReference type="EMBL" id="KAK7034152.1"/>
    </source>
</evidence>
<dbReference type="SUPFAM" id="SSF56219">
    <property type="entry name" value="DNase I-like"/>
    <property type="match status" value="1"/>
</dbReference>
<evidence type="ECO:0000256" key="1">
    <source>
        <dbReference type="SAM" id="Coils"/>
    </source>
</evidence>
<keyword evidence="4" id="KW-1185">Reference proteome</keyword>
<dbReference type="EMBL" id="JAWWNJ010000021">
    <property type="protein sequence ID" value="KAK7034152.1"/>
    <property type="molecule type" value="Genomic_DNA"/>
</dbReference>
<evidence type="ECO:0000256" key="2">
    <source>
        <dbReference type="SAM" id="MobiDB-lite"/>
    </source>
</evidence>
<dbReference type="InterPro" id="IPR036691">
    <property type="entry name" value="Endo/exonu/phosph_ase_sf"/>
</dbReference>
<organism evidence="3 4">
    <name type="scientific">Favolaschia claudopus</name>
    <dbReference type="NCBI Taxonomy" id="2862362"/>
    <lineage>
        <taxon>Eukaryota</taxon>
        <taxon>Fungi</taxon>
        <taxon>Dikarya</taxon>
        <taxon>Basidiomycota</taxon>
        <taxon>Agaricomycotina</taxon>
        <taxon>Agaricomycetes</taxon>
        <taxon>Agaricomycetidae</taxon>
        <taxon>Agaricales</taxon>
        <taxon>Marasmiineae</taxon>
        <taxon>Mycenaceae</taxon>
        <taxon>Favolaschia</taxon>
    </lineage>
</organism>
<dbReference type="AlphaFoldDB" id="A0AAW0C7A6"/>
<dbReference type="Proteomes" id="UP001362999">
    <property type="component" value="Unassembled WGS sequence"/>
</dbReference>
<protein>
    <recommendedName>
        <fullName evidence="5">Endonuclease/exonuclease/phosphatase domain-containing protein</fullName>
    </recommendedName>
</protein>
<feature type="region of interest" description="Disordered" evidence="2">
    <location>
        <begin position="100"/>
        <end position="126"/>
    </location>
</feature>
<gene>
    <name evidence="3" type="ORF">R3P38DRAFT_2772255</name>
</gene>
<reference evidence="3 4" key="1">
    <citation type="journal article" date="2024" name="J Genomics">
        <title>Draft genome sequencing and assembly of Favolaschia claudopus CIRM-BRFM 2984 isolated from oak limbs.</title>
        <authorList>
            <person name="Navarro D."/>
            <person name="Drula E."/>
            <person name="Chaduli D."/>
            <person name="Cazenave R."/>
            <person name="Ahrendt S."/>
            <person name="Wang J."/>
            <person name="Lipzen A."/>
            <person name="Daum C."/>
            <person name="Barry K."/>
            <person name="Grigoriev I.V."/>
            <person name="Favel A."/>
            <person name="Rosso M.N."/>
            <person name="Martin F."/>
        </authorList>
    </citation>
    <scope>NUCLEOTIDE SEQUENCE [LARGE SCALE GENOMIC DNA]</scope>
    <source>
        <strain evidence="3 4">CIRM-BRFM 2984</strain>
    </source>
</reference>
<proteinExistence type="predicted"/>
<evidence type="ECO:0000313" key="4">
    <source>
        <dbReference type="Proteomes" id="UP001362999"/>
    </source>
</evidence>
<accession>A0AAW0C7A6</accession>
<name>A0AAW0C7A6_9AGAR</name>
<keyword evidence="1" id="KW-0175">Coiled coil</keyword>
<dbReference type="Gene3D" id="3.60.10.10">
    <property type="entry name" value="Endonuclease/exonuclease/phosphatase"/>
    <property type="match status" value="1"/>
</dbReference>
<sequence>MPEGTATPPPAAMYLMKAHHKEGNHGEANARRCKGRPAPTSTMSFRLPPPTRTAVNLASNTSSGHISPLETTSMLKTKSSAHLRVRHLLTTPNHTTLRAKTQARTNPNPQDRTHADMVASSQGNKKKLTKASVKLAALNMNGMGNQNMWHVDNKWYHLWQDIRTNKVGLMIVGESHLNDQRHLDIENLFGQCLRVDFTADPDAPTSRAGLAFVLNKTLVKTDGVKTHEIIPGRAMQLELEWHGEEPLSVLGVYAPNDTHDNAQFWRDIKQWFMNHPNVRKPDAMGGDTNKATGSQSRIDRVYVKHGILDQTYEWRIQPAGFATDHQMVTVRITSANAPTTGPGRWVWPKHLNSDKNLKEYMQEEGLKLTSQILSMTRRPIWDPEHNPQTALRDYKQKIIARCRARSKIVISKAKKEIKKCENQLELILADNSLSQDEKSLSGAVLTEKLTRLYVQQHKRARIDARIRNRLEGEVISKYWSMINKPKKPREVIHRLKKPQNPI</sequence>
<comment type="caution">
    <text evidence="3">The sequence shown here is derived from an EMBL/GenBank/DDBJ whole genome shotgun (WGS) entry which is preliminary data.</text>
</comment>
<feature type="region of interest" description="Disordered" evidence="2">
    <location>
        <begin position="24"/>
        <end position="51"/>
    </location>
</feature>